<dbReference type="RefSeq" id="WP_052604229.1">
    <property type="nucleotide sequence ID" value="NZ_JXYS01000009.1"/>
</dbReference>
<organism evidence="2 3">
    <name type="scientific">Acidithrix ferrooxidans</name>
    <dbReference type="NCBI Taxonomy" id="1280514"/>
    <lineage>
        <taxon>Bacteria</taxon>
        <taxon>Bacillati</taxon>
        <taxon>Actinomycetota</taxon>
        <taxon>Acidimicrobiia</taxon>
        <taxon>Acidimicrobiales</taxon>
        <taxon>Acidimicrobiaceae</taxon>
        <taxon>Acidithrix</taxon>
    </lineage>
</organism>
<gene>
    <name evidence="2" type="ORF">AXFE_04210</name>
</gene>
<feature type="transmembrane region" description="Helical" evidence="1">
    <location>
        <begin position="28"/>
        <end position="49"/>
    </location>
</feature>
<feature type="transmembrane region" description="Helical" evidence="1">
    <location>
        <begin position="100"/>
        <end position="133"/>
    </location>
</feature>
<proteinExistence type="predicted"/>
<sequence>MNPRSMNRDDSNPMESRQRRYVSPTATLMWILFGAFVFGIGWFVGIWRLWMDQGWTTAQKLIATLIVPGGLLPAVTLLGMPSGSSSCSTGLVGPSHQGPVVVHCITTGIVSSAIALFALALLILAPISVAIFMHRKYYQNVAVKL</sequence>
<dbReference type="OrthoDB" id="3823335at2"/>
<dbReference type="Proteomes" id="UP000032360">
    <property type="component" value="Unassembled WGS sequence"/>
</dbReference>
<evidence type="ECO:0000256" key="1">
    <source>
        <dbReference type="SAM" id="Phobius"/>
    </source>
</evidence>
<dbReference type="EMBL" id="JXYS01000009">
    <property type="protein sequence ID" value="KJF18689.1"/>
    <property type="molecule type" value="Genomic_DNA"/>
</dbReference>
<dbReference type="AlphaFoldDB" id="A0A0D8HLE6"/>
<feature type="transmembrane region" description="Helical" evidence="1">
    <location>
        <begin position="61"/>
        <end position="80"/>
    </location>
</feature>
<comment type="caution">
    <text evidence="2">The sequence shown here is derived from an EMBL/GenBank/DDBJ whole genome shotgun (WGS) entry which is preliminary data.</text>
</comment>
<keyword evidence="1" id="KW-0812">Transmembrane</keyword>
<protein>
    <submittedName>
        <fullName evidence="2">Uncharacterized protein</fullName>
    </submittedName>
</protein>
<evidence type="ECO:0000313" key="3">
    <source>
        <dbReference type="Proteomes" id="UP000032360"/>
    </source>
</evidence>
<reference evidence="2 3" key="1">
    <citation type="submission" date="2015-01" db="EMBL/GenBank/DDBJ databases">
        <title>Draft genome of the acidophilic iron oxidizer Acidithrix ferrooxidans strain Py-F3.</title>
        <authorList>
            <person name="Poehlein A."/>
            <person name="Eisen S."/>
            <person name="Schloemann M."/>
            <person name="Johnson B.D."/>
            <person name="Daniel R."/>
            <person name="Muehling M."/>
        </authorList>
    </citation>
    <scope>NUCLEOTIDE SEQUENCE [LARGE SCALE GENOMIC DNA]</scope>
    <source>
        <strain evidence="2 3">Py-F3</strain>
    </source>
</reference>
<name>A0A0D8HLE6_9ACTN</name>
<evidence type="ECO:0000313" key="2">
    <source>
        <dbReference type="EMBL" id="KJF18689.1"/>
    </source>
</evidence>
<keyword evidence="1" id="KW-1133">Transmembrane helix</keyword>
<accession>A0A0D8HLE6</accession>
<keyword evidence="3" id="KW-1185">Reference proteome</keyword>
<keyword evidence="1" id="KW-0472">Membrane</keyword>